<feature type="region of interest" description="Disordered" evidence="1">
    <location>
        <begin position="222"/>
        <end position="246"/>
    </location>
</feature>
<organism evidence="2 3">
    <name type="scientific">Arthrobacter bussei</name>
    <dbReference type="NCBI Taxonomy" id="2594179"/>
    <lineage>
        <taxon>Bacteria</taxon>
        <taxon>Bacillati</taxon>
        <taxon>Actinomycetota</taxon>
        <taxon>Actinomycetes</taxon>
        <taxon>Micrococcales</taxon>
        <taxon>Micrococcaceae</taxon>
        <taxon>Arthrobacter</taxon>
    </lineage>
</organism>
<comment type="caution">
    <text evidence="2">The sequence shown here is derived from an EMBL/GenBank/DDBJ whole genome shotgun (WGS) entry which is preliminary data.</text>
</comment>
<dbReference type="Proteomes" id="UP000326464">
    <property type="component" value="Unassembled WGS sequence"/>
</dbReference>
<dbReference type="EMBL" id="VJXX01000001">
    <property type="protein sequence ID" value="MPY10536.1"/>
    <property type="molecule type" value="Genomic_DNA"/>
</dbReference>
<evidence type="ECO:0000256" key="1">
    <source>
        <dbReference type="SAM" id="MobiDB-lite"/>
    </source>
</evidence>
<evidence type="ECO:0000313" key="3">
    <source>
        <dbReference type="Proteomes" id="UP000326464"/>
    </source>
</evidence>
<protein>
    <recommendedName>
        <fullName evidence="4">Lipoprotein</fullName>
    </recommendedName>
</protein>
<dbReference type="OrthoDB" id="9812120at2"/>
<keyword evidence="3" id="KW-1185">Reference proteome</keyword>
<reference evidence="3" key="1">
    <citation type="submission" date="2019-07" db="EMBL/GenBank/DDBJ databases">
        <title>Arthrobacter KR32 sp. nov., isolated from mountain cheese made of cows milk.</title>
        <authorList>
            <person name="Flegler A."/>
        </authorList>
    </citation>
    <scope>NUCLEOTIDE SEQUENCE [LARGE SCALE GENOMIC DNA]</scope>
    <source>
        <strain evidence="3">KR32</strain>
    </source>
</reference>
<proteinExistence type="predicted"/>
<sequence>MRVPLRAVGRLDAHHRSRKKAIPIRRRSIRGSTALIVGLLLALTGCTAPQPPSAAETAAPSAQPESAVVLAHRGADVREVLAGPPAGASLATSRSLFEQSPVAVVVAAAGDVTAPALGVAATAAVGLGVPLLTVDPQVPVPGPVIEELDRLGVRTIIAYGDPTADWAGLGADRELLAGPVTADGFSSGLGLRASQQMVPAADLVAAIGALDPDRLTLVTVDAPQDPASGSTSAPSTGPEGGAGLEGIATTDTLPAITAPEGHADALVLATEASPAASVATARAAQADVTILADGDPRSTPAGVSAVHAHADGPVYGIGADFGDAAGFAAHVEVAATGVELPGGGQTVFPGRRMVALYGHPSGPYLGALGEQGIDATMDRVKELAAQYQPFSDEPVIPALDLIATVASGEPGPDGDYSGETPVEVLVPWVDAAEKAGVYVVLDFQSGRTDFLSQVTRYEELLARPSVGLALDPEWRLAPGQRPLEQIGTVGAGEINASSRWLADLTRDRALPQKLFMVHQFRLDMISDRDTLDTSRSELAVTLHADGHGTPGEKLETWAVLQDAMPEGVWPSWKNFYDEDRPMLTPEQTYSLVAPRPWLVTYQ</sequence>
<name>A0A7X1NPF9_9MICC</name>
<dbReference type="AlphaFoldDB" id="A0A7X1NPF9"/>
<accession>A0A7X1NPF9</accession>
<evidence type="ECO:0000313" key="2">
    <source>
        <dbReference type="EMBL" id="MPY10536.1"/>
    </source>
</evidence>
<gene>
    <name evidence="2" type="ORF">FNH21_07325</name>
</gene>
<evidence type="ECO:0008006" key="4">
    <source>
        <dbReference type="Google" id="ProtNLM"/>
    </source>
</evidence>
<dbReference type="RefSeq" id="WP_152813450.1">
    <property type="nucleotide sequence ID" value="NZ_VJXX01000001.1"/>
</dbReference>